<dbReference type="EMBL" id="CP165647">
    <property type="protein sequence ID" value="XDU63107.1"/>
    <property type="molecule type" value="Genomic_DNA"/>
</dbReference>
<dbReference type="Pfam" id="PF07728">
    <property type="entry name" value="AAA_5"/>
    <property type="match status" value="1"/>
</dbReference>
<name>A0AB39V6Y6_9FUSO</name>
<dbReference type="RefSeq" id="WP_369717063.1">
    <property type="nucleotide sequence ID" value="NZ_CP165647.1"/>
</dbReference>
<feature type="domain" description="ATPase dynein-related AAA" evidence="1">
    <location>
        <begin position="84"/>
        <end position="224"/>
    </location>
</feature>
<dbReference type="Gene3D" id="3.40.50.300">
    <property type="entry name" value="P-loop containing nucleotide triphosphate hydrolases"/>
    <property type="match status" value="1"/>
</dbReference>
<reference evidence="2" key="1">
    <citation type="submission" date="2024-07" db="EMBL/GenBank/DDBJ databases">
        <authorList>
            <person name="Li X.-J."/>
            <person name="Wang X."/>
        </authorList>
    </citation>
    <scope>NUCLEOTIDE SEQUENCE</scope>
    <source>
        <strain evidence="2">HSP-536</strain>
    </source>
</reference>
<dbReference type="InterPro" id="IPR050764">
    <property type="entry name" value="CbbQ/NirQ/NorQ/GpvN"/>
</dbReference>
<dbReference type="InterPro" id="IPR011704">
    <property type="entry name" value="ATPase_dyneun-rel_AAA"/>
</dbReference>
<dbReference type="AlphaFoldDB" id="A0AB39V6Y6"/>
<evidence type="ECO:0000259" key="1">
    <source>
        <dbReference type="Pfam" id="PF07728"/>
    </source>
</evidence>
<proteinExistence type="predicted"/>
<dbReference type="PANTHER" id="PTHR42759">
    <property type="entry name" value="MOXR FAMILY PROTEIN"/>
    <property type="match status" value="1"/>
</dbReference>
<dbReference type="PANTHER" id="PTHR42759:SF1">
    <property type="entry name" value="MAGNESIUM-CHELATASE SUBUNIT CHLD"/>
    <property type="match status" value="1"/>
</dbReference>
<dbReference type="InterPro" id="IPR027417">
    <property type="entry name" value="P-loop_NTPase"/>
</dbReference>
<evidence type="ECO:0000313" key="2">
    <source>
        <dbReference type="EMBL" id="XDU63107.1"/>
    </source>
</evidence>
<dbReference type="SUPFAM" id="SSF52540">
    <property type="entry name" value="P-loop containing nucleoside triphosphate hydrolases"/>
    <property type="match status" value="1"/>
</dbReference>
<protein>
    <submittedName>
        <fullName evidence="2">AAA family ATPase</fullName>
    </submittedName>
</protein>
<dbReference type="GO" id="GO:0005524">
    <property type="term" value="F:ATP binding"/>
    <property type="evidence" value="ECO:0007669"/>
    <property type="project" value="InterPro"/>
</dbReference>
<gene>
    <name evidence="2" type="ORF">AB8B28_04455</name>
</gene>
<accession>A0AB39V6Y6</accession>
<sequence length="368" mass="40879">MKNKILKPTPEIKYAEELEILRAADTGARPANWLMSPKSVKIFILGSDKPIECKGKKVKISKKFFGDDSLVERSIITLAGNRGLMLVGAPGTAKTMLSELLSAAICGISTNTIQGTAGTTEDMIKYSWNYAILLAKGPVKEALVPAPLYTGMKEGIITRFEEITRCPLEMQDSMISVMSDKIMNIPEFAEEPVLYATPGFNVIATANTRDKGINEMSSALKRRFNFETVMPVSSVSLEARIIEQECEKMFAEANIEMKINHDVVEILALTFRELREGITYENIKVDVPSSVMSTAEAVSVYFQTAIDSYYYGNGKITADKLVQNIKGAVVKENTEDIGKLKSYFNTVVKKRADKEGALWQEYYEAKKI</sequence>
<dbReference type="KEGG" id="lala:AB8B28_04455"/>
<dbReference type="GO" id="GO:0016887">
    <property type="term" value="F:ATP hydrolysis activity"/>
    <property type="evidence" value="ECO:0007669"/>
    <property type="project" value="InterPro"/>
</dbReference>
<organism evidence="2">
    <name type="scientific">Leptotrichia alba</name>
    <dbReference type="NCBI Taxonomy" id="3239304"/>
    <lineage>
        <taxon>Bacteria</taxon>
        <taxon>Fusobacteriati</taxon>
        <taxon>Fusobacteriota</taxon>
        <taxon>Fusobacteriia</taxon>
        <taxon>Fusobacteriales</taxon>
        <taxon>Leptotrichiaceae</taxon>
        <taxon>Leptotrichia</taxon>
    </lineage>
</organism>